<dbReference type="PROSITE" id="PS50887">
    <property type="entry name" value="GGDEF"/>
    <property type="match status" value="1"/>
</dbReference>
<dbReference type="InterPro" id="IPR000160">
    <property type="entry name" value="GGDEF_dom"/>
</dbReference>
<organism evidence="2 3">
    <name type="scientific">Sessilibacter corallicola</name>
    <dbReference type="NCBI Taxonomy" id="2904075"/>
    <lineage>
        <taxon>Bacteria</taxon>
        <taxon>Pseudomonadati</taxon>
        <taxon>Pseudomonadota</taxon>
        <taxon>Gammaproteobacteria</taxon>
        <taxon>Cellvibrionales</taxon>
        <taxon>Cellvibrionaceae</taxon>
        <taxon>Sessilibacter</taxon>
    </lineage>
</organism>
<dbReference type="CDD" id="cd01949">
    <property type="entry name" value="GGDEF"/>
    <property type="match status" value="1"/>
</dbReference>
<dbReference type="EMBL" id="BAABWN010000002">
    <property type="protein sequence ID" value="GAA6167012.1"/>
    <property type="molecule type" value="Genomic_DNA"/>
</dbReference>
<dbReference type="SUPFAM" id="SSF55073">
    <property type="entry name" value="Nucleotide cyclase"/>
    <property type="match status" value="1"/>
</dbReference>
<accession>A0ABQ0A5U4</accession>
<gene>
    <name evidence="2" type="ORF">NBRC116591_08220</name>
</gene>
<proteinExistence type="predicted"/>
<dbReference type="InterPro" id="IPR013656">
    <property type="entry name" value="PAS_4"/>
</dbReference>
<protein>
    <recommendedName>
        <fullName evidence="1">GGDEF domain-containing protein</fullName>
    </recommendedName>
</protein>
<keyword evidence="3" id="KW-1185">Reference proteome</keyword>
<dbReference type="Pfam" id="PF08448">
    <property type="entry name" value="PAS_4"/>
    <property type="match status" value="1"/>
</dbReference>
<dbReference type="InterPro" id="IPR043128">
    <property type="entry name" value="Rev_trsase/Diguanyl_cyclase"/>
</dbReference>
<dbReference type="SUPFAM" id="SSF55785">
    <property type="entry name" value="PYP-like sensor domain (PAS domain)"/>
    <property type="match status" value="1"/>
</dbReference>
<name>A0ABQ0A5U4_9GAMM</name>
<feature type="domain" description="GGDEF" evidence="1">
    <location>
        <begin position="180"/>
        <end position="306"/>
    </location>
</feature>
<reference evidence="2 3" key="1">
    <citation type="submission" date="2024-04" db="EMBL/GenBank/DDBJ databases">
        <title>Draft genome sequence of Sessilibacter corallicola NBRC 116591.</title>
        <authorList>
            <person name="Miyakawa T."/>
            <person name="Kusuya Y."/>
            <person name="Miura T."/>
        </authorList>
    </citation>
    <scope>NUCLEOTIDE SEQUENCE [LARGE SCALE GENOMIC DNA]</scope>
    <source>
        <strain evidence="2 3">KU-00831-HH</strain>
    </source>
</reference>
<evidence type="ECO:0000259" key="1">
    <source>
        <dbReference type="PROSITE" id="PS50887"/>
    </source>
</evidence>
<dbReference type="PANTHER" id="PTHR46663:SF4">
    <property type="entry name" value="DIGUANYLATE CYCLASE DGCT-RELATED"/>
    <property type="match status" value="1"/>
</dbReference>
<evidence type="ECO:0000313" key="2">
    <source>
        <dbReference type="EMBL" id="GAA6167012.1"/>
    </source>
</evidence>
<comment type="caution">
    <text evidence="2">The sequence shown here is derived from an EMBL/GenBank/DDBJ whole genome shotgun (WGS) entry which is preliminary data.</text>
</comment>
<dbReference type="Pfam" id="PF00990">
    <property type="entry name" value="GGDEF"/>
    <property type="match status" value="1"/>
</dbReference>
<dbReference type="InterPro" id="IPR029787">
    <property type="entry name" value="Nucleotide_cyclase"/>
</dbReference>
<dbReference type="SMART" id="SM00267">
    <property type="entry name" value="GGDEF"/>
    <property type="match status" value="1"/>
</dbReference>
<evidence type="ECO:0000313" key="3">
    <source>
        <dbReference type="Proteomes" id="UP001465153"/>
    </source>
</evidence>
<sequence>MMKDVHSTIGSDVVISPLVKKFETLLDLFDHDDRDYFALVDPDYNFLALNTLFKTYLEATVGQVEGSSIKNFVEEDEFVEYLDPSLIRCFLGETVKSNHAVINHFCANDRFFDFSCYPIKNDAGAVEAAMVIFHDVTRNKVTERKLRQLAHLDPLTQLPNLRFIDFQLRKIQAQSLRDGSGFSVVFIDFDRFKQVNDQNGHSVGDQVLIEFARRLRSKLRGGEYISRIGGDEFLVVIREALDENQKVALVDRLRAATRLPMNVSGGKTVELEISIGIAVWPVDGNSLEELKNVADMRMYADKQHVG</sequence>
<dbReference type="Proteomes" id="UP001465153">
    <property type="component" value="Unassembled WGS sequence"/>
</dbReference>
<dbReference type="InterPro" id="IPR052163">
    <property type="entry name" value="DGC-Regulatory_Protein"/>
</dbReference>
<dbReference type="PANTHER" id="PTHR46663">
    <property type="entry name" value="DIGUANYLATE CYCLASE DGCT-RELATED"/>
    <property type="match status" value="1"/>
</dbReference>
<dbReference type="InterPro" id="IPR035965">
    <property type="entry name" value="PAS-like_dom_sf"/>
</dbReference>
<dbReference type="Gene3D" id="3.30.70.270">
    <property type="match status" value="1"/>
</dbReference>
<dbReference type="Gene3D" id="3.30.450.20">
    <property type="entry name" value="PAS domain"/>
    <property type="match status" value="1"/>
</dbReference>
<dbReference type="NCBIfam" id="TIGR00254">
    <property type="entry name" value="GGDEF"/>
    <property type="match status" value="1"/>
</dbReference>